<feature type="domain" description="Glutamine amidotransferase" evidence="12">
    <location>
        <begin position="6"/>
        <end position="208"/>
    </location>
</feature>
<evidence type="ECO:0000256" key="10">
    <source>
        <dbReference type="HAMAP-Rule" id="MF_00278"/>
    </source>
</evidence>
<feature type="active site" evidence="10 11">
    <location>
        <position position="192"/>
    </location>
</feature>
<dbReference type="AlphaFoldDB" id="A0A1Z4VN63"/>
<evidence type="ECO:0000256" key="2">
    <source>
        <dbReference type="ARBA" id="ARBA00022490"/>
    </source>
</evidence>
<dbReference type="Gene3D" id="3.40.50.880">
    <property type="match status" value="1"/>
</dbReference>
<name>A0A1Z4VN63_9GAMM</name>
<reference evidence="13 14" key="1">
    <citation type="submission" date="2017-05" db="EMBL/GenBank/DDBJ databases">
        <title>Thiocyanate degradation by Thiohalobacter thiocyanaticus FOKN1.</title>
        <authorList>
            <person name="Oshiki M."/>
            <person name="Fukushima T."/>
            <person name="Kawano S."/>
            <person name="Nakagawa J."/>
        </authorList>
    </citation>
    <scope>NUCLEOTIDE SEQUENCE [LARGE SCALE GENOMIC DNA]</scope>
    <source>
        <strain evidence="13 14">FOKN1</strain>
    </source>
</reference>
<sequence length="213" mass="23271">MNSLAIIDYGMGNLHSIAKAVEHVGADTRIRISADPAHILDADRVIFPGVGAIGHCMEELRRTGLDDVIREVAVSRPLLGVCLGMQALMEHSAENGGTDCLGLIPGRVTRFPADMPDPLTGAALKVPHMGWNAVHHSDHPLWQGIDQDERFYFVHSYYVTPARAEDRAGVCTYGIDFTSAVAHANLFAVQFHPEKSQHAGLQLLANFLRWDGN</sequence>
<keyword evidence="5 10" id="KW-0315">Glutamine amidotransferase</keyword>
<dbReference type="GO" id="GO:0016829">
    <property type="term" value="F:lyase activity"/>
    <property type="evidence" value="ECO:0007669"/>
    <property type="project" value="UniProtKB-KW"/>
</dbReference>
<comment type="subcellular location">
    <subcellularLocation>
        <location evidence="10">Cytoplasm</location>
    </subcellularLocation>
</comment>
<feature type="active site" description="Nucleophile" evidence="10 11">
    <location>
        <position position="82"/>
    </location>
</feature>
<protein>
    <recommendedName>
        <fullName evidence="10">Imidazole glycerol phosphate synthase subunit HisH</fullName>
        <ecNumber evidence="10">4.3.2.10</ecNumber>
    </recommendedName>
    <alternativeName>
        <fullName evidence="10">IGP synthase glutaminase subunit</fullName>
        <ecNumber evidence="10">3.5.1.2</ecNumber>
    </alternativeName>
    <alternativeName>
        <fullName evidence="10">IGP synthase subunit HisH</fullName>
    </alternativeName>
    <alternativeName>
        <fullName evidence="10">ImGP synthase subunit HisH</fullName>
        <shortName evidence="10">IGPS subunit HisH</shortName>
    </alternativeName>
</protein>
<dbReference type="InterPro" id="IPR017926">
    <property type="entry name" value="GATASE"/>
</dbReference>
<evidence type="ECO:0000256" key="11">
    <source>
        <dbReference type="PIRSR" id="PIRSR000495-1"/>
    </source>
</evidence>
<dbReference type="CDD" id="cd01748">
    <property type="entry name" value="GATase1_IGP_Synthase"/>
    <property type="match status" value="1"/>
</dbReference>
<evidence type="ECO:0000256" key="4">
    <source>
        <dbReference type="ARBA" id="ARBA00022801"/>
    </source>
</evidence>
<evidence type="ECO:0000256" key="5">
    <source>
        <dbReference type="ARBA" id="ARBA00022962"/>
    </source>
</evidence>
<dbReference type="OrthoDB" id="9807137at2"/>
<dbReference type="NCBIfam" id="TIGR01855">
    <property type="entry name" value="IMP_synth_hisH"/>
    <property type="match status" value="1"/>
</dbReference>
<comment type="subunit">
    <text evidence="10">Heterodimer of HisH and HisF.</text>
</comment>
<dbReference type="PANTHER" id="PTHR42701">
    <property type="entry name" value="IMIDAZOLE GLYCEROL PHOSPHATE SYNTHASE SUBUNIT HISH"/>
    <property type="match status" value="1"/>
</dbReference>
<keyword evidence="3 10" id="KW-0028">Amino-acid biosynthesis</keyword>
<dbReference type="EC" id="4.3.2.10" evidence="10"/>
<dbReference type="EMBL" id="AP018052">
    <property type="protein sequence ID" value="BAZ92788.1"/>
    <property type="molecule type" value="Genomic_DNA"/>
</dbReference>
<dbReference type="GO" id="GO:0000105">
    <property type="term" value="P:L-histidine biosynthetic process"/>
    <property type="evidence" value="ECO:0007669"/>
    <property type="project" value="UniProtKB-UniRule"/>
</dbReference>
<dbReference type="GO" id="GO:0004359">
    <property type="term" value="F:glutaminase activity"/>
    <property type="evidence" value="ECO:0007669"/>
    <property type="project" value="UniProtKB-EC"/>
</dbReference>
<keyword evidence="7 10" id="KW-0456">Lyase</keyword>
<evidence type="ECO:0000256" key="6">
    <source>
        <dbReference type="ARBA" id="ARBA00023102"/>
    </source>
</evidence>
<dbReference type="HAMAP" id="MF_00278">
    <property type="entry name" value="HisH"/>
    <property type="match status" value="1"/>
</dbReference>
<dbReference type="PROSITE" id="PS51273">
    <property type="entry name" value="GATASE_TYPE_1"/>
    <property type="match status" value="1"/>
</dbReference>
<dbReference type="InterPro" id="IPR029062">
    <property type="entry name" value="Class_I_gatase-like"/>
</dbReference>
<keyword evidence="2 10" id="KW-0963">Cytoplasm</keyword>
<keyword evidence="4 10" id="KW-0378">Hydrolase</keyword>
<comment type="function">
    <text evidence="10">IGPS catalyzes the conversion of PRFAR and glutamine to IGP, AICAR and glutamate. The HisH subunit catalyzes the hydrolysis of glutamine to glutamate and ammonia as part of the synthesis of IGP and AICAR. The resulting ammonia molecule is channeled to the active site of HisF.</text>
</comment>
<dbReference type="Proteomes" id="UP000218765">
    <property type="component" value="Chromosome"/>
</dbReference>
<comment type="pathway">
    <text evidence="1 10">Amino-acid biosynthesis; L-histidine biosynthesis; L-histidine from 5-phospho-alpha-D-ribose 1-diphosphate: step 5/9.</text>
</comment>
<dbReference type="RefSeq" id="WP_096364183.1">
    <property type="nucleotide sequence ID" value="NZ_AP018052.1"/>
</dbReference>
<dbReference type="InterPro" id="IPR010139">
    <property type="entry name" value="Imidazole-glycPsynth_HisH"/>
</dbReference>
<comment type="catalytic activity">
    <reaction evidence="9 10">
        <text>L-glutamine + H2O = L-glutamate + NH4(+)</text>
        <dbReference type="Rhea" id="RHEA:15889"/>
        <dbReference type="ChEBI" id="CHEBI:15377"/>
        <dbReference type="ChEBI" id="CHEBI:28938"/>
        <dbReference type="ChEBI" id="CHEBI:29985"/>
        <dbReference type="ChEBI" id="CHEBI:58359"/>
        <dbReference type="EC" id="3.5.1.2"/>
    </reaction>
</comment>
<dbReference type="PANTHER" id="PTHR42701:SF2">
    <property type="entry name" value="IMIDAZOLE GLYCEROL PHOSPHATE SYNTHASE SUBUNIT HISH 1"/>
    <property type="match status" value="1"/>
</dbReference>
<dbReference type="PIRSF" id="PIRSF000495">
    <property type="entry name" value="Amidotransf_hisH"/>
    <property type="match status" value="1"/>
</dbReference>
<evidence type="ECO:0000256" key="1">
    <source>
        <dbReference type="ARBA" id="ARBA00005091"/>
    </source>
</evidence>
<evidence type="ECO:0000256" key="7">
    <source>
        <dbReference type="ARBA" id="ARBA00023239"/>
    </source>
</evidence>
<evidence type="ECO:0000313" key="13">
    <source>
        <dbReference type="EMBL" id="BAZ92788.1"/>
    </source>
</evidence>
<keyword evidence="6 10" id="KW-0368">Histidine biosynthesis</keyword>
<dbReference type="KEGG" id="ttc:FOKN1_0384"/>
<dbReference type="GO" id="GO:0005737">
    <property type="term" value="C:cytoplasm"/>
    <property type="evidence" value="ECO:0007669"/>
    <property type="project" value="UniProtKB-SubCell"/>
</dbReference>
<dbReference type="Pfam" id="PF00117">
    <property type="entry name" value="GATase"/>
    <property type="match status" value="1"/>
</dbReference>
<dbReference type="SUPFAM" id="SSF52317">
    <property type="entry name" value="Class I glutamine amidotransferase-like"/>
    <property type="match status" value="1"/>
</dbReference>
<evidence type="ECO:0000256" key="9">
    <source>
        <dbReference type="ARBA" id="ARBA00049534"/>
    </source>
</evidence>
<evidence type="ECO:0000256" key="3">
    <source>
        <dbReference type="ARBA" id="ARBA00022605"/>
    </source>
</evidence>
<dbReference type="UniPathway" id="UPA00031">
    <property type="reaction ID" value="UER00010"/>
</dbReference>
<accession>A0A1Z4VN63</accession>
<evidence type="ECO:0000313" key="14">
    <source>
        <dbReference type="Proteomes" id="UP000218765"/>
    </source>
</evidence>
<evidence type="ECO:0000259" key="12">
    <source>
        <dbReference type="Pfam" id="PF00117"/>
    </source>
</evidence>
<keyword evidence="14" id="KW-1185">Reference proteome</keyword>
<organism evidence="13 14">
    <name type="scientific">Thiohalobacter thiocyanaticus</name>
    <dbReference type="NCBI Taxonomy" id="585455"/>
    <lineage>
        <taxon>Bacteria</taxon>
        <taxon>Pseudomonadati</taxon>
        <taxon>Pseudomonadota</taxon>
        <taxon>Gammaproteobacteria</taxon>
        <taxon>Thiohalobacterales</taxon>
        <taxon>Thiohalobacteraceae</taxon>
        <taxon>Thiohalobacter</taxon>
    </lineage>
</organism>
<dbReference type="GO" id="GO:0000107">
    <property type="term" value="F:imidazoleglycerol-phosphate synthase activity"/>
    <property type="evidence" value="ECO:0007669"/>
    <property type="project" value="UniProtKB-UniRule"/>
</dbReference>
<proteinExistence type="inferred from homology"/>
<gene>
    <name evidence="10" type="primary">hisH</name>
    <name evidence="13" type="ORF">FOKN1_0384</name>
</gene>
<dbReference type="EC" id="3.5.1.2" evidence="10"/>
<comment type="catalytic activity">
    <reaction evidence="8 10">
        <text>5-[(5-phospho-1-deoxy-D-ribulos-1-ylimino)methylamino]-1-(5-phospho-beta-D-ribosyl)imidazole-4-carboxamide + L-glutamine = D-erythro-1-(imidazol-4-yl)glycerol 3-phosphate + 5-amino-1-(5-phospho-beta-D-ribosyl)imidazole-4-carboxamide + L-glutamate + H(+)</text>
        <dbReference type="Rhea" id="RHEA:24793"/>
        <dbReference type="ChEBI" id="CHEBI:15378"/>
        <dbReference type="ChEBI" id="CHEBI:29985"/>
        <dbReference type="ChEBI" id="CHEBI:58278"/>
        <dbReference type="ChEBI" id="CHEBI:58359"/>
        <dbReference type="ChEBI" id="CHEBI:58475"/>
        <dbReference type="ChEBI" id="CHEBI:58525"/>
        <dbReference type="EC" id="4.3.2.10"/>
    </reaction>
</comment>
<feature type="active site" evidence="10 11">
    <location>
        <position position="194"/>
    </location>
</feature>
<evidence type="ECO:0000256" key="8">
    <source>
        <dbReference type="ARBA" id="ARBA00047838"/>
    </source>
</evidence>